<dbReference type="EMBL" id="CAJVCH010533368">
    <property type="protein sequence ID" value="CAG7824579.1"/>
    <property type="molecule type" value="Genomic_DNA"/>
</dbReference>
<dbReference type="Pfam" id="PF00927">
    <property type="entry name" value="Transglut_C"/>
    <property type="match status" value="1"/>
</dbReference>
<gene>
    <name evidence="2" type="ORF">AFUS01_LOCUS34728</name>
</gene>
<dbReference type="Pfam" id="PF01841">
    <property type="entry name" value="Transglut_core"/>
    <property type="match status" value="1"/>
</dbReference>
<dbReference type="Proteomes" id="UP000708208">
    <property type="component" value="Unassembled WGS sequence"/>
</dbReference>
<dbReference type="InterPro" id="IPR002931">
    <property type="entry name" value="Transglutaminase-like"/>
</dbReference>
<dbReference type="InterPro" id="IPR008958">
    <property type="entry name" value="Transglutaminase_C"/>
</dbReference>
<dbReference type="PIRSF" id="PIRSF000459">
    <property type="entry name" value="TGM_EBP42"/>
    <property type="match status" value="1"/>
</dbReference>
<dbReference type="SMART" id="SM00460">
    <property type="entry name" value="TGc"/>
    <property type="match status" value="1"/>
</dbReference>
<dbReference type="InterPro" id="IPR013808">
    <property type="entry name" value="Transglutaminase_AS"/>
</dbReference>
<evidence type="ECO:0000313" key="3">
    <source>
        <dbReference type="Proteomes" id="UP000708208"/>
    </source>
</evidence>
<sequence>MSMEHHETAAPRLSWFSRFRAQKPAAAPAEIPTGSEDGILQVQKTDLKFLENGKLHHTDEYDLMSKPKEPQLVVRRGQEFSIDLYFDRPYVKGTYEVKLIFALEGVKHRPGKELIYNDATFVTVPVTEEKTSESSTGWFAHIANIQETQVTIQLKAPPRCAVGKWNVKVEIKPMKGDMTGQSFSLPKPMVIIFNPWCPEDDTYLASDEDRDEYVMNDVGCIFKDTVHNPFPCSWTYSQFEPDILDCALYLLNHNCSIERGLKPAERGLGVPIVRLLTAVVNWDPENDHGVLEGNWTKHFSGGKRPEHWSGSQEILQEYYRTKKTVKYGQCWVFAGVLTTICRALGIPCRPVTNYGSAHEKEEYSFTVDHYIDEDGKKVEGVDSSWTFHVWCEVWLRRDDLSGDYSESGWQAVDATMQEKSGKTFQMGPAPVEACKRGDVLVQYDVGFLFSEVNSDIVTWRWLGEDVPPRIIKVESRKGIGQKISTKAKNSHSEREDLTLNYKYKEGSPEEREAFNKAVKQSECRHAREYLNQKINEVKFEFEMEEATIGDVFKMNVVIKNDNESEEREGQVKIKIDAVNNASKILDNVAMQTFEFKVGPKSEERRPITVDYVKYKKVLGPDGLVNILCDARVNNPKIEYTETVHFAFSKPNVTFKIPQQTIRVDEDFDITVSIKNPLPVPLNKGYFAIDAPGIIKKIVSKRVKDCIKPGETGSVDFTLHPHKSGKRTITAKFYSTEIYGADGMVQVYISPSENNIMPS</sequence>
<evidence type="ECO:0000259" key="1">
    <source>
        <dbReference type="SMART" id="SM00460"/>
    </source>
</evidence>
<comment type="caution">
    <text evidence="2">The sequence shown here is derived from an EMBL/GenBank/DDBJ whole genome shotgun (WGS) entry which is preliminary data.</text>
</comment>
<organism evidence="2 3">
    <name type="scientific">Allacma fusca</name>
    <dbReference type="NCBI Taxonomy" id="39272"/>
    <lineage>
        <taxon>Eukaryota</taxon>
        <taxon>Metazoa</taxon>
        <taxon>Ecdysozoa</taxon>
        <taxon>Arthropoda</taxon>
        <taxon>Hexapoda</taxon>
        <taxon>Collembola</taxon>
        <taxon>Symphypleona</taxon>
        <taxon>Sminthuridae</taxon>
        <taxon>Allacma</taxon>
    </lineage>
</organism>
<feature type="domain" description="Transglutaminase-like" evidence="1">
    <location>
        <begin position="322"/>
        <end position="416"/>
    </location>
</feature>
<dbReference type="PANTHER" id="PTHR11590">
    <property type="entry name" value="PROTEIN-GLUTAMINE GAMMA-GLUTAMYLTRANSFERASE"/>
    <property type="match status" value="1"/>
</dbReference>
<dbReference type="Pfam" id="PF00868">
    <property type="entry name" value="Transglut_N"/>
    <property type="match status" value="1"/>
</dbReference>
<dbReference type="InterPro" id="IPR023608">
    <property type="entry name" value="Transglutaminase_animal"/>
</dbReference>
<evidence type="ECO:0000313" key="2">
    <source>
        <dbReference type="EMBL" id="CAG7824579.1"/>
    </source>
</evidence>
<dbReference type="FunFam" id="3.90.260.10:FF:000002">
    <property type="entry name" value="Erythrocyte membrane protein band 4.2"/>
    <property type="match status" value="1"/>
</dbReference>
<dbReference type="PANTHER" id="PTHR11590:SF69">
    <property type="entry name" value="RE08173P"/>
    <property type="match status" value="1"/>
</dbReference>
<dbReference type="PROSITE" id="PS00547">
    <property type="entry name" value="TRANSGLUTAMINASES"/>
    <property type="match status" value="1"/>
</dbReference>
<dbReference type="OrthoDB" id="437511at2759"/>
<proteinExistence type="predicted"/>
<dbReference type="InterPro" id="IPR050779">
    <property type="entry name" value="Transglutaminase"/>
</dbReference>
<dbReference type="InterPro" id="IPR001102">
    <property type="entry name" value="Transglutaminase_N"/>
</dbReference>
<dbReference type="AlphaFoldDB" id="A0A8J2PJD9"/>
<protein>
    <recommendedName>
        <fullName evidence="1">Transglutaminase-like domain-containing protein</fullName>
    </recommendedName>
</protein>
<keyword evidence="3" id="KW-1185">Reference proteome</keyword>
<dbReference type="GO" id="GO:0003810">
    <property type="term" value="F:protein-glutamine gamma-glutamyltransferase activity"/>
    <property type="evidence" value="ECO:0007669"/>
    <property type="project" value="InterPro"/>
</dbReference>
<accession>A0A8J2PJD9</accession>
<name>A0A8J2PJD9_9HEXA</name>
<reference evidence="2" key="1">
    <citation type="submission" date="2021-06" db="EMBL/GenBank/DDBJ databases">
        <authorList>
            <person name="Hodson N. C."/>
            <person name="Mongue J. A."/>
            <person name="Jaron S. K."/>
        </authorList>
    </citation>
    <scope>NUCLEOTIDE SEQUENCE</scope>
</reference>